<protein>
    <recommendedName>
        <fullName evidence="4">Secreted protein</fullName>
    </recommendedName>
</protein>
<gene>
    <name evidence="2" type="ORF">O3I_033720</name>
</gene>
<dbReference type="RefSeq" id="WP_014987544.1">
    <property type="nucleotide sequence ID" value="NC_018681.1"/>
</dbReference>
<dbReference type="Proteomes" id="UP000006304">
    <property type="component" value="Chromosome"/>
</dbReference>
<reference evidence="2 3" key="1">
    <citation type="journal article" date="2012" name="J. Bacteriol.">
        <title>Complete genome sequence of Nocardia brasiliensis HUJEG-1.</title>
        <authorList>
            <person name="Vera-Cabrera L."/>
            <person name="Ortiz-Lopez R."/>
            <person name="Elizondo-Gonzalez R."/>
            <person name="Perez-Maya A.A."/>
            <person name="Ocampo-Candiani J."/>
        </authorList>
    </citation>
    <scope>NUCLEOTIDE SEQUENCE [LARGE SCALE GENOMIC DNA]</scope>
    <source>
        <strain evidence="3">ATCC 700358</strain>
    </source>
</reference>
<keyword evidence="1" id="KW-0732">Signal</keyword>
<keyword evidence="3" id="KW-1185">Reference proteome</keyword>
<feature type="signal peptide" evidence="1">
    <location>
        <begin position="1"/>
        <end position="24"/>
    </location>
</feature>
<name>K0EXT3_NOCB7</name>
<proteinExistence type="predicted"/>
<dbReference type="EMBL" id="CP003876">
    <property type="protein sequence ID" value="AFU04693.1"/>
    <property type="molecule type" value="Genomic_DNA"/>
</dbReference>
<evidence type="ECO:0000313" key="3">
    <source>
        <dbReference type="Proteomes" id="UP000006304"/>
    </source>
</evidence>
<feature type="chain" id="PRO_5003831509" description="Secreted protein" evidence="1">
    <location>
        <begin position="25"/>
        <end position="108"/>
    </location>
</feature>
<dbReference type="AlphaFoldDB" id="K0EXT3"/>
<organism evidence="2 3">
    <name type="scientific">Nocardia brasiliensis (strain ATCC 700358 / HUJEG-1)</name>
    <dbReference type="NCBI Taxonomy" id="1133849"/>
    <lineage>
        <taxon>Bacteria</taxon>
        <taxon>Bacillati</taxon>
        <taxon>Actinomycetota</taxon>
        <taxon>Actinomycetes</taxon>
        <taxon>Mycobacteriales</taxon>
        <taxon>Nocardiaceae</taxon>
        <taxon>Nocardia</taxon>
    </lineage>
</organism>
<evidence type="ECO:0008006" key="4">
    <source>
        <dbReference type="Google" id="ProtNLM"/>
    </source>
</evidence>
<dbReference type="HOGENOM" id="CLU_2194181_0_0_11"/>
<sequence>MKAFAVATGIVAVVLAASAPVATAAPQEIAIINGLVYQDQYGDLARCISVGPMDITVENYTSKRTAYIYNSDDCTGNPVGTVAPGAKGAAYGITVDFKKPAGGGSFEW</sequence>
<evidence type="ECO:0000256" key="1">
    <source>
        <dbReference type="SAM" id="SignalP"/>
    </source>
</evidence>
<dbReference type="STRING" id="1133849.O3I_033720"/>
<evidence type="ECO:0000313" key="2">
    <source>
        <dbReference type="EMBL" id="AFU04693.1"/>
    </source>
</evidence>
<dbReference type="KEGG" id="nbr:O3I_033720"/>
<accession>K0EXT3</accession>